<dbReference type="AlphaFoldDB" id="A0AAF6ALT7"/>
<feature type="compositionally biased region" description="Basic and acidic residues" evidence="1">
    <location>
        <begin position="43"/>
        <end position="76"/>
    </location>
</feature>
<feature type="region of interest" description="Disordered" evidence="1">
    <location>
        <begin position="13"/>
        <end position="90"/>
    </location>
</feature>
<proteinExistence type="predicted"/>
<gene>
    <name evidence="2" type="ORF">Mp_1g05440</name>
</gene>
<feature type="compositionally biased region" description="Basic residues" evidence="1">
    <location>
        <begin position="16"/>
        <end position="25"/>
    </location>
</feature>
<dbReference type="EMBL" id="AP019866">
    <property type="protein sequence ID" value="BBM97407.1"/>
    <property type="molecule type" value="Genomic_DNA"/>
</dbReference>
<evidence type="ECO:0000313" key="3">
    <source>
        <dbReference type="Proteomes" id="UP001162541"/>
    </source>
</evidence>
<evidence type="ECO:0000313" key="2">
    <source>
        <dbReference type="EMBL" id="BBM97407.1"/>
    </source>
</evidence>
<protein>
    <submittedName>
        <fullName evidence="2">Uncharacterized protein</fullName>
    </submittedName>
</protein>
<accession>A0AAF6ALT7</accession>
<reference evidence="3" key="1">
    <citation type="journal article" date="2020" name="Curr. Biol.">
        <title>Chromatin organization in early land plants reveals an ancestral association between H3K27me3, transposons, and constitutive heterochromatin.</title>
        <authorList>
            <person name="Montgomery S.A."/>
            <person name="Tanizawa Y."/>
            <person name="Galik B."/>
            <person name="Wang N."/>
            <person name="Ito T."/>
            <person name="Mochizuki T."/>
            <person name="Akimcheva S."/>
            <person name="Bowman J.L."/>
            <person name="Cognat V."/>
            <person name="Marechal-Drouard L."/>
            <person name="Ekker H."/>
            <person name="Hong S.F."/>
            <person name="Kohchi T."/>
            <person name="Lin S.S."/>
            <person name="Liu L.D."/>
            <person name="Nakamura Y."/>
            <person name="Valeeva L.R."/>
            <person name="Shakirov E.V."/>
            <person name="Shippen D.E."/>
            <person name="Wei W.L."/>
            <person name="Yagura M."/>
            <person name="Yamaoka S."/>
            <person name="Yamato K.T."/>
            <person name="Liu C."/>
            <person name="Berger F."/>
        </authorList>
    </citation>
    <scope>NUCLEOTIDE SEQUENCE [LARGE SCALE GENOMIC DNA]</scope>
    <source>
        <strain evidence="3">Tak-1</strain>
    </source>
</reference>
<dbReference type="Proteomes" id="UP001162541">
    <property type="component" value="Chromosome 1"/>
</dbReference>
<sequence>MIVRVQNMDVPEWRRRWSREKRSRGKPNTGTLRQNHGACLLSSRDRGTRKGGSDHLKRSRVVDQRKEQAARVEGRGRGRGRKGNQCAGFT</sequence>
<evidence type="ECO:0000256" key="1">
    <source>
        <dbReference type="SAM" id="MobiDB-lite"/>
    </source>
</evidence>
<name>A0AAF6ALT7_MARPO</name>
<organism evidence="2 3">
    <name type="scientific">Marchantia polymorpha subsp. ruderalis</name>
    <dbReference type="NCBI Taxonomy" id="1480154"/>
    <lineage>
        <taxon>Eukaryota</taxon>
        <taxon>Viridiplantae</taxon>
        <taxon>Streptophyta</taxon>
        <taxon>Embryophyta</taxon>
        <taxon>Marchantiophyta</taxon>
        <taxon>Marchantiopsida</taxon>
        <taxon>Marchantiidae</taxon>
        <taxon>Marchantiales</taxon>
        <taxon>Marchantiaceae</taxon>
        <taxon>Marchantia</taxon>
    </lineage>
</organism>